<proteinExistence type="predicted"/>
<organism evidence="1 2">
    <name type="scientific">Paenibacillus amylolyticus</name>
    <dbReference type="NCBI Taxonomy" id="1451"/>
    <lineage>
        <taxon>Bacteria</taxon>
        <taxon>Bacillati</taxon>
        <taxon>Bacillota</taxon>
        <taxon>Bacilli</taxon>
        <taxon>Bacillales</taxon>
        <taxon>Paenibacillaceae</taxon>
        <taxon>Paenibacillus</taxon>
    </lineage>
</organism>
<reference evidence="1" key="1">
    <citation type="submission" date="2023-07" db="EMBL/GenBank/DDBJ databases">
        <title>Sorghum-associated microbial communities from plants grown in Nebraska, USA.</title>
        <authorList>
            <person name="Schachtman D."/>
        </authorList>
    </citation>
    <scope>NUCLEOTIDE SEQUENCE</scope>
    <source>
        <strain evidence="1">BE80</strain>
    </source>
</reference>
<protein>
    <submittedName>
        <fullName evidence="1">Uncharacterized protein</fullName>
    </submittedName>
</protein>
<name>A0AAP5H6B0_PAEAM</name>
<sequence>MSLTIYMTSSNLITTYKANFGVLLMYISMDRTGSIIQCLLREFSVVISYFKLFFKKSLRSKSVHGIF</sequence>
<evidence type="ECO:0000313" key="2">
    <source>
        <dbReference type="Proteomes" id="UP001254832"/>
    </source>
</evidence>
<dbReference type="AlphaFoldDB" id="A0AAP5H6B0"/>
<gene>
    <name evidence="1" type="ORF">J2W91_005690</name>
</gene>
<accession>A0AAP5H6B0</accession>
<dbReference type="Proteomes" id="UP001254832">
    <property type="component" value="Unassembled WGS sequence"/>
</dbReference>
<dbReference type="EMBL" id="JAVDTR010000024">
    <property type="protein sequence ID" value="MDR6727164.1"/>
    <property type="molecule type" value="Genomic_DNA"/>
</dbReference>
<comment type="caution">
    <text evidence="1">The sequence shown here is derived from an EMBL/GenBank/DDBJ whole genome shotgun (WGS) entry which is preliminary data.</text>
</comment>
<evidence type="ECO:0000313" key="1">
    <source>
        <dbReference type="EMBL" id="MDR6727164.1"/>
    </source>
</evidence>